<dbReference type="SUPFAM" id="SSF52058">
    <property type="entry name" value="L domain-like"/>
    <property type="match status" value="1"/>
</dbReference>
<dbReference type="Pfam" id="PF13855">
    <property type="entry name" value="LRR_8"/>
    <property type="match status" value="1"/>
</dbReference>
<gene>
    <name evidence="3" type="ORF">CPEL01642_LOCUS18949</name>
</gene>
<protein>
    <submittedName>
        <fullName evidence="3">Uncharacterized protein</fullName>
    </submittedName>
</protein>
<keyword evidence="2" id="KW-0677">Repeat</keyword>
<dbReference type="SMART" id="SM00369">
    <property type="entry name" value="LRR_TYP"/>
    <property type="match status" value="2"/>
</dbReference>
<dbReference type="InterPro" id="IPR001611">
    <property type="entry name" value="Leu-rich_rpt"/>
</dbReference>
<dbReference type="InterPro" id="IPR003591">
    <property type="entry name" value="Leu-rich_rpt_typical-subtyp"/>
</dbReference>
<evidence type="ECO:0000313" key="3">
    <source>
        <dbReference type="EMBL" id="CAD8615568.1"/>
    </source>
</evidence>
<name>A0A7S0Q436_9EUKA</name>
<evidence type="ECO:0000256" key="1">
    <source>
        <dbReference type="ARBA" id="ARBA00022614"/>
    </source>
</evidence>
<dbReference type="PANTHER" id="PTHR48051">
    <property type="match status" value="1"/>
</dbReference>
<sequence>MLHPGSCARFMRRTAELLLESSERWAQIERDTQECKQYYKELLASSHVNETAFRTAANVLSKIVERPSLLEVWSRSCPALLRGKQRELELQSEGAATYNEVLQEKMRIGLIQRAVLELKLIGQDRPVTVDDIVSRQEEVGDRAKAEMHQILEQERILNLELKRLGDGTEKVLVLERLCHASLSSNLLDLKEQELLRLPACIFCFTHVEVLDLSYNNLTELPAAISELKVLKKLFLNHNRLTTLPRELSKLSHHLVLLALSENPLDSKIKQLWLTGLPTLLKFLKTHARTQLLNKAAFGGGSGWTGHVRLLKNRMNECALSSQRFDLFDAALPRYVATAPALTYQISARSTHGHAFEVDLAATRPAASLLTQRLSGFARIAENRK</sequence>
<keyword evidence="1" id="KW-0433">Leucine-rich repeat</keyword>
<dbReference type="PANTHER" id="PTHR48051:SF1">
    <property type="entry name" value="RAS SUPPRESSOR PROTEIN 1"/>
    <property type="match status" value="1"/>
</dbReference>
<accession>A0A7S0Q436</accession>
<dbReference type="InterPro" id="IPR050216">
    <property type="entry name" value="LRR_domain-containing"/>
</dbReference>
<dbReference type="GO" id="GO:0005737">
    <property type="term" value="C:cytoplasm"/>
    <property type="evidence" value="ECO:0007669"/>
    <property type="project" value="TreeGrafter"/>
</dbReference>
<proteinExistence type="predicted"/>
<dbReference type="PROSITE" id="PS51450">
    <property type="entry name" value="LRR"/>
    <property type="match status" value="2"/>
</dbReference>
<dbReference type="Gene3D" id="3.80.10.10">
    <property type="entry name" value="Ribonuclease Inhibitor"/>
    <property type="match status" value="1"/>
</dbReference>
<reference evidence="3" key="1">
    <citation type="submission" date="2021-01" db="EMBL/GenBank/DDBJ databases">
        <authorList>
            <person name="Corre E."/>
            <person name="Pelletier E."/>
            <person name="Niang G."/>
            <person name="Scheremetjew M."/>
            <person name="Finn R."/>
            <person name="Kale V."/>
            <person name="Holt S."/>
            <person name="Cochrane G."/>
            <person name="Meng A."/>
            <person name="Brown T."/>
            <person name="Cohen L."/>
        </authorList>
    </citation>
    <scope>NUCLEOTIDE SEQUENCE</scope>
    <source>
        <strain evidence="3">PLY182g</strain>
    </source>
</reference>
<dbReference type="AlphaFoldDB" id="A0A7S0Q436"/>
<dbReference type="InterPro" id="IPR032675">
    <property type="entry name" value="LRR_dom_sf"/>
</dbReference>
<organism evidence="3">
    <name type="scientific">Coccolithus braarudii</name>
    <dbReference type="NCBI Taxonomy" id="221442"/>
    <lineage>
        <taxon>Eukaryota</taxon>
        <taxon>Haptista</taxon>
        <taxon>Haptophyta</taxon>
        <taxon>Prymnesiophyceae</taxon>
        <taxon>Coccolithales</taxon>
        <taxon>Coccolithaceae</taxon>
        <taxon>Coccolithus</taxon>
    </lineage>
</organism>
<dbReference type="EMBL" id="HBEY01039689">
    <property type="protein sequence ID" value="CAD8615568.1"/>
    <property type="molecule type" value="Transcribed_RNA"/>
</dbReference>
<evidence type="ECO:0000256" key="2">
    <source>
        <dbReference type="ARBA" id="ARBA00022737"/>
    </source>
</evidence>